<evidence type="ECO:0000313" key="6">
    <source>
        <dbReference type="EMBL" id="KRK35387.1"/>
    </source>
</evidence>
<dbReference type="GO" id="GO:0006508">
    <property type="term" value="P:proteolysis"/>
    <property type="evidence" value="ECO:0007669"/>
    <property type="project" value="UniProtKB-KW"/>
</dbReference>
<dbReference type="InterPro" id="IPR000064">
    <property type="entry name" value="NLP_P60_dom"/>
</dbReference>
<dbReference type="Proteomes" id="UP000051461">
    <property type="component" value="Unassembled WGS sequence"/>
</dbReference>
<protein>
    <submittedName>
        <fullName evidence="6">NlpC P60 family protein</fullName>
    </submittedName>
</protein>
<comment type="caution">
    <text evidence="6">The sequence shown here is derived from an EMBL/GenBank/DDBJ whole genome shotgun (WGS) entry which is preliminary data.</text>
</comment>
<proteinExistence type="inferred from homology"/>
<dbReference type="PANTHER" id="PTHR47053:SF1">
    <property type="entry name" value="MUREIN DD-ENDOPEPTIDASE MEPH-RELATED"/>
    <property type="match status" value="1"/>
</dbReference>
<keyword evidence="4" id="KW-0788">Thiol protease</keyword>
<comment type="similarity">
    <text evidence="1">Belongs to the peptidase C40 family.</text>
</comment>
<reference evidence="6 7" key="1">
    <citation type="journal article" date="2015" name="Genome Announc.">
        <title>Expanding the biotechnology potential of lactobacilli through comparative genomics of 213 strains and associated genera.</title>
        <authorList>
            <person name="Sun Z."/>
            <person name="Harris H.M."/>
            <person name="McCann A."/>
            <person name="Guo C."/>
            <person name="Argimon S."/>
            <person name="Zhang W."/>
            <person name="Yang X."/>
            <person name="Jeffery I.B."/>
            <person name="Cooney J.C."/>
            <person name="Kagawa T.F."/>
            <person name="Liu W."/>
            <person name="Song Y."/>
            <person name="Salvetti E."/>
            <person name="Wrobel A."/>
            <person name="Rasinkangas P."/>
            <person name="Parkhill J."/>
            <person name="Rea M.C."/>
            <person name="O'Sullivan O."/>
            <person name="Ritari J."/>
            <person name="Douillard F.P."/>
            <person name="Paul Ross R."/>
            <person name="Yang R."/>
            <person name="Briner A.E."/>
            <person name="Felis G.E."/>
            <person name="de Vos W.M."/>
            <person name="Barrangou R."/>
            <person name="Klaenhammer T.R."/>
            <person name="Caufield P.W."/>
            <person name="Cui Y."/>
            <person name="Zhang H."/>
            <person name="O'Toole P.W."/>
        </authorList>
    </citation>
    <scope>NUCLEOTIDE SEQUENCE [LARGE SCALE GENOMIC DNA]</scope>
    <source>
        <strain evidence="6 7">DSM 20003</strain>
    </source>
</reference>
<evidence type="ECO:0000313" key="7">
    <source>
        <dbReference type="Proteomes" id="UP000051461"/>
    </source>
</evidence>
<name>A0A0R1GMZ5_9LACO</name>
<evidence type="ECO:0000256" key="1">
    <source>
        <dbReference type="ARBA" id="ARBA00007074"/>
    </source>
</evidence>
<dbReference type="GO" id="GO:0008234">
    <property type="term" value="F:cysteine-type peptidase activity"/>
    <property type="evidence" value="ECO:0007669"/>
    <property type="project" value="UniProtKB-KW"/>
</dbReference>
<dbReference type="EMBL" id="AZDA01000079">
    <property type="protein sequence ID" value="KRK35387.1"/>
    <property type="molecule type" value="Genomic_DNA"/>
</dbReference>
<evidence type="ECO:0000256" key="2">
    <source>
        <dbReference type="ARBA" id="ARBA00022670"/>
    </source>
</evidence>
<dbReference type="InterPro" id="IPR038765">
    <property type="entry name" value="Papain-like_cys_pep_sf"/>
</dbReference>
<dbReference type="Pfam" id="PF00877">
    <property type="entry name" value="NLPC_P60"/>
    <property type="match status" value="1"/>
</dbReference>
<keyword evidence="7" id="KW-1185">Reference proteome</keyword>
<dbReference type="InterPro" id="IPR051202">
    <property type="entry name" value="Peptidase_C40"/>
</dbReference>
<evidence type="ECO:0000259" key="5">
    <source>
        <dbReference type="PROSITE" id="PS51935"/>
    </source>
</evidence>
<organism evidence="6 7">
    <name type="scientific">Loigolactobacillus bifermentans DSM 20003</name>
    <dbReference type="NCBI Taxonomy" id="1423726"/>
    <lineage>
        <taxon>Bacteria</taxon>
        <taxon>Bacillati</taxon>
        <taxon>Bacillota</taxon>
        <taxon>Bacilli</taxon>
        <taxon>Lactobacillales</taxon>
        <taxon>Lactobacillaceae</taxon>
        <taxon>Loigolactobacillus</taxon>
    </lineage>
</organism>
<dbReference type="PANTHER" id="PTHR47053">
    <property type="entry name" value="MUREIN DD-ENDOPEPTIDASE MEPH-RELATED"/>
    <property type="match status" value="1"/>
</dbReference>
<keyword evidence="2" id="KW-0645">Protease</keyword>
<feature type="domain" description="NlpC/P60" evidence="5">
    <location>
        <begin position="183"/>
        <end position="301"/>
    </location>
</feature>
<evidence type="ECO:0000256" key="4">
    <source>
        <dbReference type="ARBA" id="ARBA00022807"/>
    </source>
</evidence>
<dbReference type="PATRIC" id="fig|1423726.3.peg.122"/>
<dbReference type="AlphaFoldDB" id="A0A0R1GMZ5"/>
<dbReference type="Gene3D" id="3.90.1720.10">
    <property type="entry name" value="endopeptidase domain like (from Nostoc punctiforme)"/>
    <property type="match status" value="1"/>
</dbReference>
<dbReference type="STRING" id="1423726.FC07_GL000114"/>
<dbReference type="SUPFAM" id="SSF54001">
    <property type="entry name" value="Cysteine proteinases"/>
    <property type="match status" value="1"/>
</dbReference>
<keyword evidence="3" id="KW-0378">Hydrolase</keyword>
<evidence type="ECO:0000256" key="3">
    <source>
        <dbReference type="ARBA" id="ARBA00022801"/>
    </source>
</evidence>
<sequence>MKKDDIKGYARFMKMKSNLVKGITAGVIGVAGATVISLQTSTAAQAATTGTVTYHGGATTVWNNVDQTPQPVRYLTEGDQVNITASKQVYGETWYNIGQDQWVPGKYLQVTADQQTATVQAGQAQAQTSTAATTTAQAATTQAATTAQTGATYQAAGQQATSQQQAAATTASTTPTATGTYSNNTAQAIVNAAKSQLGVPYAWGGTGNGGFDCSGLTQYAYNQAGKQIGRTTTAQESAGSRVSVSQLQAGDLMFWGNQGSTYHTAVYIGNNQYIAAPQPGQSVEVQSINSYFQPSFGVHVN</sequence>
<gene>
    <name evidence="6" type="ORF">FC07_GL000114</name>
</gene>
<dbReference type="PROSITE" id="PS51935">
    <property type="entry name" value="NLPC_P60"/>
    <property type="match status" value="1"/>
</dbReference>
<accession>A0A0R1GMZ5</accession>